<gene>
    <name evidence="2" type="ORF">RFI_21650</name>
</gene>
<reference evidence="2 3" key="1">
    <citation type="journal article" date="2013" name="Curr. Biol.">
        <title>The Genome of the Foraminiferan Reticulomyxa filosa.</title>
        <authorList>
            <person name="Glockner G."/>
            <person name="Hulsmann N."/>
            <person name="Schleicher M."/>
            <person name="Noegel A.A."/>
            <person name="Eichinger L."/>
            <person name="Gallinger C."/>
            <person name="Pawlowski J."/>
            <person name="Sierra R."/>
            <person name="Euteneuer U."/>
            <person name="Pillet L."/>
            <person name="Moustafa A."/>
            <person name="Platzer M."/>
            <person name="Groth M."/>
            <person name="Szafranski K."/>
            <person name="Schliwa M."/>
        </authorList>
    </citation>
    <scope>NUCLEOTIDE SEQUENCE [LARGE SCALE GENOMIC DNA]</scope>
</reference>
<organism evidence="2 3">
    <name type="scientific">Reticulomyxa filosa</name>
    <dbReference type="NCBI Taxonomy" id="46433"/>
    <lineage>
        <taxon>Eukaryota</taxon>
        <taxon>Sar</taxon>
        <taxon>Rhizaria</taxon>
        <taxon>Retaria</taxon>
        <taxon>Foraminifera</taxon>
        <taxon>Monothalamids</taxon>
        <taxon>Reticulomyxidae</taxon>
        <taxon>Reticulomyxa</taxon>
    </lineage>
</organism>
<accession>X6MNY4</accession>
<feature type="region of interest" description="Disordered" evidence="1">
    <location>
        <begin position="212"/>
        <end position="262"/>
    </location>
</feature>
<sequence length="297" mass="31363">MHNSNSCPQGYIPHVIYTPAPYTLLAPGISSTYNNNNNNNMTTKTTTATKTGPMSVFMTPVSATSPSHSNTNGNNNSNNNNNNNKYNDPLLWLNKQTSNASNYSTLSTHYSGSVSSLGPLRLSVSPGPVATGTVEDESKESHRLDGIVTSSTLLRSGTTSSNNNNNNNNNNNYSSAQGVSPMVIRQNSSDSFQSNTKSKTYELYDHSQSMLVSSSSSSSSSLSPSKKSCSESNSSTVTASARSSSSSSSSSSSRPVFTTSSPSLRFPAAFTFDSQLNLTRTRSGGGGVHSTPVVILD</sequence>
<evidence type="ECO:0000256" key="1">
    <source>
        <dbReference type="SAM" id="MobiDB-lite"/>
    </source>
</evidence>
<feature type="region of interest" description="Disordered" evidence="1">
    <location>
        <begin position="127"/>
        <end position="177"/>
    </location>
</feature>
<feature type="compositionally biased region" description="Low complexity" evidence="1">
    <location>
        <begin position="70"/>
        <end position="87"/>
    </location>
</feature>
<name>X6MNY4_RETFI</name>
<evidence type="ECO:0000313" key="2">
    <source>
        <dbReference type="EMBL" id="ETO15713.1"/>
    </source>
</evidence>
<feature type="region of interest" description="Disordered" evidence="1">
    <location>
        <begin position="61"/>
        <end position="88"/>
    </location>
</feature>
<dbReference type="Proteomes" id="UP000023152">
    <property type="component" value="Unassembled WGS sequence"/>
</dbReference>
<comment type="caution">
    <text evidence="2">The sequence shown here is derived from an EMBL/GenBank/DDBJ whole genome shotgun (WGS) entry which is preliminary data.</text>
</comment>
<proteinExistence type="predicted"/>
<feature type="compositionally biased region" description="Low complexity" evidence="1">
    <location>
        <begin position="149"/>
        <end position="172"/>
    </location>
</feature>
<dbReference type="AlphaFoldDB" id="X6MNY4"/>
<protein>
    <submittedName>
        <fullName evidence="2">Uncharacterized protein</fullName>
    </submittedName>
</protein>
<dbReference type="EMBL" id="ASPP01018867">
    <property type="protein sequence ID" value="ETO15713.1"/>
    <property type="molecule type" value="Genomic_DNA"/>
</dbReference>
<keyword evidence="3" id="KW-1185">Reference proteome</keyword>
<evidence type="ECO:0000313" key="3">
    <source>
        <dbReference type="Proteomes" id="UP000023152"/>
    </source>
</evidence>